<dbReference type="EMBL" id="BONC01000097">
    <property type="protein sequence ID" value="GIF61291.1"/>
    <property type="molecule type" value="Genomic_DNA"/>
</dbReference>
<organism evidence="2 3">
    <name type="scientific">Asanoa iriomotensis</name>
    <dbReference type="NCBI Taxonomy" id="234613"/>
    <lineage>
        <taxon>Bacteria</taxon>
        <taxon>Bacillati</taxon>
        <taxon>Actinomycetota</taxon>
        <taxon>Actinomycetes</taxon>
        <taxon>Micromonosporales</taxon>
        <taxon>Micromonosporaceae</taxon>
        <taxon>Asanoa</taxon>
    </lineage>
</organism>
<gene>
    <name evidence="2" type="ORF">Air01nite_73860</name>
</gene>
<feature type="transmembrane region" description="Helical" evidence="1">
    <location>
        <begin position="69"/>
        <end position="90"/>
    </location>
</feature>
<dbReference type="RefSeq" id="WP_203708109.1">
    <property type="nucleotide sequence ID" value="NZ_BAAALU010000001.1"/>
</dbReference>
<evidence type="ECO:0008006" key="4">
    <source>
        <dbReference type="Google" id="ProtNLM"/>
    </source>
</evidence>
<reference evidence="2 3" key="1">
    <citation type="submission" date="2021-01" db="EMBL/GenBank/DDBJ databases">
        <title>Whole genome shotgun sequence of Asanoa iriomotensis NBRC 100142.</title>
        <authorList>
            <person name="Komaki H."/>
            <person name="Tamura T."/>
        </authorList>
    </citation>
    <scope>NUCLEOTIDE SEQUENCE [LARGE SCALE GENOMIC DNA]</scope>
    <source>
        <strain evidence="2 3">NBRC 100142</strain>
    </source>
</reference>
<keyword evidence="1" id="KW-1133">Transmembrane helix</keyword>
<proteinExistence type="predicted"/>
<protein>
    <recommendedName>
        <fullName evidence="4">PH domain-containing protein</fullName>
    </recommendedName>
</protein>
<keyword evidence="3" id="KW-1185">Reference proteome</keyword>
<evidence type="ECO:0000256" key="1">
    <source>
        <dbReference type="SAM" id="Phobius"/>
    </source>
</evidence>
<comment type="caution">
    <text evidence="2">The sequence shown here is derived from an EMBL/GenBank/DDBJ whole genome shotgun (WGS) entry which is preliminary data.</text>
</comment>
<name>A0ABQ4CEU1_9ACTN</name>
<dbReference type="Proteomes" id="UP000624325">
    <property type="component" value="Unassembled WGS sequence"/>
</dbReference>
<evidence type="ECO:0000313" key="3">
    <source>
        <dbReference type="Proteomes" id="UP000624325"/>
    </source>
</evidence>
<accession>A0ABQ4CEU1</accession>
<evidence type="ECO:0000313" key="2">
    <source>
        <dbReference type="EMBL" id="GIF61291.1"/>
    </source>
</evidence>
<keyword evidence="1" id="KW-0472">Membrane</keyword>
<keyword evidence="1" id="KW-0812">Transmembrane</keyword>
<feature type="transmembrane region" description="Helical" evidence="1">
    <location>
        <begin position="44"/>
        <end position="63"/>
    </location>
</feature>
<sequence>MNLLRTAATYERGVWVSLFRWVLRRPDPAGPGARFGYSATMMPVLLAFIGVSIVEIPILHFLLPWQTVRIVVFVVSVWGLLWMVGLLGAVRVHPHLVTAYGLRVRSGFTVDAFVPWSAIAEIRGRNRPLEKSKGVQFEETATGGLIGKVVVLGQTNVEVVLSAPAEVGLPRGPLTELHFWADDAPALVAAAKANLVSVG</sequence>